<dbReference type="InterPro" id="IPR036291">
    <property type="entry name" value="NAD(P)-bd_dom_sf"/>
</dbReference>
<evidence type="ECO:0000256" key="2">
    <source>
        <dbReference type="ARBA" id="ARBA00023002"/>
    </source>
</evidence>
<dbReference type="Pfam" id="PF00106">
    <property type="entry name" value="adh_short"/>
    <property type="match status" value="1"/>
</dbReference>
<gene>
    <name evidence="3" type="ORF">WA026_016383</name>
</gene>
<dbReference type="AlphaFoldDB" id="A0AAW1UG43"/>
<dbReference type="PANTHER" id="PTHR44229:SF8">
    <property type="entry name" value="ALCOHOL DEHYDROGENASE-RELATED"/>
    <property type="match status" value="1"/>
</dbReference>
<dbReference type="PRINTS" id="PR00081">
    <property type="entry name" value="GDHRDH"/>
</dbReference>
<organism evidence="3 4">
    <name type="scientific">Henosepilachna vigintioctopunctata</name>
    <dbReference type="NCBI Taxonomy" id="420089"/>
    <lineage>
        <taxon>Eukaryota</taxon>
        <taxon>Metazoa</taxon>
        <taxon>Ecdysozoa</taxon>
        <taxon>Arthropoda</taxon>
        <taxon>Hexapoda</taxon>
        <taxon>Insecta</taxon>
        <taxon>Pterygota</taxon>
        <taxon>Neoptera</taxon>
        <taxon>Endopterygota</taxon>
        <taxon>Coleoptera</taxon>
        <taxon>Polyphaga</taxon>
        <taxon>Cucujiformia</taxon>
        <taxon>Coccinelloidea</taxon>
        <taxon>Coccinellidae</taxon>
        <taxon>Epilachninae</taxon>
        <taxon>Epilachnini</taxon>
        <taxon>Henosepilachna</taxon>
    </lineage>
</organism>
<protein>
    <recommendedName>
        <fullName evidence="5">Alcohol dehydrogenase</fullName>
    </recommendedName>
</protein>
<dbReference type="Gene3D" id="3.40.50.720">
    <property type="entry name" value="NAD(P)-binding Rossmann-like Domain"/>
    <property type="match status" value="1"/>
</dbReference>
<evidence type="ECO:0008006" key="5">
    <source>
        <dbReference type="Google" id="ProtNLM"/>
    </source>
</evidence>
<evidence type="ECO:0000313" key="3">
    <source>
        <dbReference type="EMBL" id="KAK9881500.1"/>
    </source>
</evidence>
<keyword evidence="2" id="KW-0560">Oxidoreductase</keyword>
<dbReference type="EMBL" id="JARQZJ010000069">
    <property type="protein sequence ID" value="KAK9881500.1"/>
    <property type="molecule type" value="Genomic_DNA"/>
</dbReference>
<sequence length="335" mass="36995">MLRSFHTLNKILHPLLKHKCSRNFRQEYSDSGCCKSSKDEDSSKCIPYRVNKPQKESNERCPKPPKLPQIFDIACKNAVVVGGEDGIGYAAAHEILSNNAKMVGIFGKDVCKGVEACHALNCRFGQKKAVFFKVDVTCACEIECALCKITQDFGRIDAIVNAFGICDGKNWENELNVNLIGMTRSTIMAHEYLASSKKGGVIVNIAGIFGFLPSAGCPTTSAAQHGIIGLSKSFGKPTLFKHTKVRVLTLCPGITTTKLFRKADKRALNDFMGKCLNEELKSMKQQRPEVCGSSVVWLLHCGDTGSVWLIEGNELYKIDCKDPYCCSELYRQFVS</sequence>
<keyword evidence="4" id="KW-1185">Reference proteome</keyword>
<accession>A0AAW1UG43</accession>
<name>A0AAW1UG43_9CUCU</name>
<dbReference type="PANTHER" id="PTHR44229">
    <property type="entry name" value="15-HYDROXYPROSTAGLANDIN DEHYDROGENASE [NAD(+)]"/>
    <property type="match status" value="1"/>
</dbReference>
<reference evidence="3 4" key="1">
    <citation type="submission" date="2023-03" db="EMBL/GenBank/DDBJ databases">
        <title>Genome insight into feeding habits of ladybird beetles.</title>
        <authorList>
            <person name="Li H.-S."/>
            <person name="Huang Y.-H."/>
            <person name="Pang H."/>
        </authorList>
    </citation>
    <scope>NUCLEOTIDE SEQUENCE [LARGE SCALE GENOMIC DNA]</scope>
    <source>
        <strain evidence="3">SYSU_2023b</strain>
        <tissue evidence="3">Whole body</tissue>
    </source>
</reference>
<dbReference type="GO" id="GO:0016616">
    <property type="term" value="F:oxidoreductase activity, acting on the CH-OH group of donors, NAD or NADP as acceptor"/>
    <property type="evidence" value="ECO:0007669"/>
    <property type="project" value="TreeGrafter"/>
</dbReference>
<comment type="caution">
    <text evidence="3">The sequence shown here is derived from an EMBL/GenBank/DDBJ whole genome shotgun (WGS) entry which is preliminary data.</text>
</comment>
<dbReference type="InterPro" id="IPR002347">
    <property type="entry name" value="SDR_fam"/>
</dbReference>
<proteinExistence type="inferred from homology"/>
<evidence type="ECO:0000256" key="1">
    <source>
        <dbReference type="ARBA" id="ARBA00006484"/>
    </source>
</evidence>
<dbReference type="Proteomes" id="UP001431783">
    <property type="component" value="Unassembled WGS sequence"/>
</dbReference>
<evidence type="ECO:0000313" key="4">
    <source>
        <dbReference type="Proteomes" id="UP001431783"/>
    </source>
</evidence>
<comment type="similarity">
    <text evidence="1">Belongs to the short-chain dehydrogenases/reductases (SDR) family.</text>
</comment>
<dbReference type="GO" id="GO:0005737">
    <property type="term" value="C:cytoplasm"/>
    <property type="evidence" value="ECO:0007669"/>
    <property type="project" value="TreeGrafter"/>
</dbReference>
<dbReference type="SUPFAM" id="SSF51735">
    <property type="entry name" value="NAD(P)-binding Rossmann-fold domains"/>
    <property type="match status" value="1"/>
</dbReference>